<dbReference type="EMBL" id="ML995492">
    <property type="protein sequence ID" value="KAF2139697.1"/>
    <property type="molecule type" value="Genomic_DNA"/>
</dbReference>
<evidence type="ECO:0000313" key="3">
    <source>
        <dbReference type="Proteomes" id="UP000799438"/>
    </source>
</evidence>
<dbReference type="AlphaFoldDB" id="A0A6A6B9V8"/>
<feature type="compositionally biased region" description="Polar residues" evidence="1">
    <location>
        <begin position="1"/>
        <end position="12"/>
    </location>
</feature>
<keyword evidence="3" id="KW-1185">Reference proteome</keyword>
<dbReference type="Proteomes" id="UP000799438">
    <property type="component" value="Unassembled WGS sequence"/>
</dbReference>
<name>A0A6A6B9V8_9PEZI</name>
<proteinExistence type="predicted"/>
<gene>
    <name evidence="2" type="ORF">K452DRAFT_289687</name>
</gene>
<feature type="region of interest" description="Disordered" evidence="1">
    <location>
        <begin position="1"/>
        <end position="69"/>
    </location>
</feature>
<protein>
    <submittedName>
        <fullName evidence="2">Uncharacterized protein</fullName>
    </submittedName>
</protein>
<sequence length="110" mass="11437">MLSETQTSSSTGRPHAPASSYSARTSPRPANNLHKAVDVHVSTTSTTMHANHSTARAPTNSSHTAAAKQPVDAATKWKCCQCGAVNPDTWHTVCSGCAHDGEACFGCTAL</sequence>
<accession>A0A6A6B9V8</accession>
<dbReference type="GeneID" id="54298368"/>
<feature type="compositionally biased region" description="Polar residues" evidence="1">
    <location>
        <begin position="19"/>
        <end position="29"/>
    </location>
</feature>
<reference evidence="2" key="1">
    <citation type="journal article" date="2020" name="Stud. Mycol.">
        <title>101 Dothideomycetes genomes: a test case for predicting lifestyles and emergence of pathogens.</title>
        <authorList>
            <person name="Haridas S."/>
            <person name="Albert R."/>
            <person name="Binder M."/>
            <person name="Bloem J."/>
            <person name="Labutti K."/>
            <person name="Salamov A."/>
            <person name="Andreopoulos B."/>
            <person name="Baker S."/>
            <person name="Barry K."/>
            <person name="Bills G."/>
            <person name="Bluhm B."/>
            <person name="Cannon C."/>
            <person name="Castanera R."/>
            <person name="Culley D."/>
            <person name="Daum C."/>
            <person name="Ezra D."/>
            <person name="Gonzalez J."/>
            <person name="Henrissat B."/>
            <person name="Kuo A."/>
            <person name="Liang C."/>
            <person name="Lipzen A."/>
            <person name="Lutzoni F."/>
            <person name="Magnuson J."/>
            <person name="Mondo S."/>
            <person name="Nolan M."/>
            <person name="Ohm R."/>
            <person name="Pangilinan J."/>
            <person name="Park H.-J."/>
            <person name="Ramirez L."/>
            <person name="Alfaro M."/>
            <person name="Sun H."/>
            <person name="Tritt A."/>
            <person name="Yoshinaga Y."/>
            <person name="Zwiers L.-H."/>
            <person name="Turgeon B."/>
            <person name="Goodwin S."/>
            <person name="Spatafora J."/>
            <person name="Crous P."/>
            <person name="Grigoriev I."/>
        </authorList>
    </citation>
    <scope>NUCLEOTIDE SEQUENCE</scope>
    <source>
        <strain evidence="2">CBS 121167</strain>
    </source>
</reference>
<dbReference type="RefSeq" id="XP_033395410.1">
    <property type="nucleotide sequence ID" value="XM_033540872.1"/>
</dbReference>
<feature type="compositionally biased region" description="Polar residues" evidence="1">
    <location>
        <begin position="41"/>
        <end position="64"/>
    </location>
</feature>
<organism evidence="2 3">
    <name type="scientific">Aplosporella prunicola CBS 121167</name>
    <dbReference type="NCBI Taxonomy" id="1176127"/>
    <lineage>
        <taxon>Eukaryota</taxon>
        <taxon>Fungi</taxon>
        <taxon>Dikarya</taxon>
        <taxon>Ascomycota</taxon>
        <taxon>Pezizomycotina</taxon>
        <taxon>Dothideomycetes</taxon>
        <taxon>Dothideomycetes incertae sedis</taxon>
        <taxon>Botryosphaeriales</taxon>
        <taxon>Aplosporellaceae</taxon>
        <taxon>Aplosporella</taxon>
    </lineage>
</organism>
<evidence type="ECO:0000313" key="2">
    <source>
        <dbReference type="EMBL" id="KAF2139697.1"/>
    </source>
</evidence>
<evidence type="ECO:0000256" key="1">
    <source>
        <dbReference type="SAM" id="MobiDB-lite"/>
    </source>
</evidence>